<name>A0ABT3YLI2_9HYPH</name>
<evidence type="ECO:0000313" key="2">
    <source>
        <dbReference type="Proteomes" id="UP001081283"/>
    </source>
</evidence>
<gene>
    <name evidence="1" type="ORF">OEG82_21590</name>
</gene>
<proteinExistence type="predicted"/>
<organism evidence="1 2">
    <name type="scientific">Hoeflea ulvae</name>
    <dbReference type="NCBI Taxonomy" id="2983764"/>
    <lineage>
        <taxon>Bacteria</taxon>
        <taxon>Pseudomonadati</taxon>
        <taxon>Pseudomonadota</taxon>
        <taxon>Alphaproteobacteria</taxon>
        <taxon>Hyphomicrobiales</taxon>
        <taxon>Rhizobiaceae</taxon>
        <taxon>Hoeflea</taxon>
    </lineage>
</organism>
<keyword evidence="2" id="KW-1185">Reference proteome</keyword>
<evidence type="ECO:0000313" key="1">
    <source>
        <dbReference type="EMBL" id="MCY0096585.1"/>
    </source>
</evidence>
<sequence>MIPKLPSIFPEGASGPASPKIFLGSSPVEASDVYGSLSTIKVNTSRKGPALATIELTCFRDEAGRWPIIDNGYFRRWKAIRLEVDFEAFSQHLLTGYILKMTPEFPEDRAEAKLTVEIQDETALLDRQQKERIWPSDGSGQSVSDDFVVRAVANDYVQPLSLSPYSAEGQISRTLNQSKTDYAFLLERADASAYEFRIVDSEIYFGPPRLSSSAQPALLVYAGGDTNTTGFKVEDSADAPEAANAAATDAASGAVNDNRITPDLPILGDVAVETGDGVAPYELRVAPQGDLSESALRALAQGQINEASLSIRAECEIDGTLYGHVLLPGQLVEVDGVGDRYGGAWYVDTVEHELDALGYRQKAVLLRNGVGREVV</sequence>
<dbReference type="RefSeq" id="WP_267614397.1">
    <property type="nucleotide sequence ID" value="NZ_JAOVZQ010000001.1"/>
</dbReference>
<protein>
    <recommendedName>
        <fullName evidence="3">Phage tail protein</fullName>
    </recommendedName>
</protein>
<reference evidence="1" key="1">
    <citation type="submission" date="2022-10" db="EMBL/GenBank/DDBJ databases">
        <title>Hoeflea sp. J2-29, isolated from marine algae.</title>
        <authorList>
            <person name="Kristyanto S."/>
            <person name="Kim J.M."/>
            <person name="Jeon C.O."/>
        </authorList>
    </citation>
    <scope>NUCLEOTIDE SEQUENCE</scope>
    <source>
        <strain evidence="1">J2-29</strain>
    </source>
</reference>
<dbReference type="EMBL" id="JAOVZQ010000001">
    <property type="protein sequence ID" value="MCY0096585.1"/>
    <property type="molecule type" value="Genomic_DNA"/>
</dbReference>
<comment type="caution">
    <text evidence="1">The sequence shown here is derived from an EMBL/GenBank/DDBJ whole genome shotgun (WGS) entry which is preliminary data.</text>
</comment>
<dbReference type="Proteomes" id="UP001081283">
    <property type="component" value="Unassembled WGS sequence"/>
</dbReference>
<evidence type="ECO:0008006" key="3">
    <source>
        <dbReference type="Google" id="ProtNLM"/>
    </source>
</evidence>
<accession>A0ABT3YLI2</accession>